<evidence type="ECO:0000313" key="1">
    <source>
        <dbReference type="EMBL" id="EEG49146.1"/>
    </source>
</evidence>
<dbReference type="AlphaFoldDB" id="C0CM76"/>
<evidence type="ECO:0000313" key="2">
    <source>
        <dbReference type="Proteomes" id="UP000003100"/>
    </source>
</evidence>
<reference evidence="1 2" key="2">
    <citation type="submission" date="2009-02" db="EMBL/GenBank/DDBJ databases">
        <title>Draft genome sequence of Blautia hydrogenotrophica DSM 10507 (Ruminococcus hydrogenotrophicus DSM 10507).</title>
        <authorList>
            <person name="Sudarsanam P."/>
            <person name="Ley R."/>
            <person name="Guruge J."/>
            <person name="Turnbaugh P.J."/>
            <person name="Mahowald M."/>
            <person name="Liep D."/>
            <person name="Gordon J."/>
        </authorList>
    </citation>
    <scope>NUCLEOTIDE SEQUENCE [LARGE SCALE GENOMIC DNA]</scope>
    <source>
        <strain evidence="2">DSM 10507 / JCM 14656 / S5a33</strain>
    </source>
</reference>
<keyword evidence="2" id="KW-1185">Reference proteome</keyword>
<comment type="caution">
    <text evidence="1">The sequence shown here is derived from an EMBL/GenBank/DDBJ whole genome shotgun (WGS) entry which is preliminary data.</text>
</comment>
<proteinExistence type="predicted"/>
<dbReference type="Proteomes" id="UP000003100">
    <property type="component" value="Unassembled WGS sequence"/>
</dbReference>
<sequence length="260" mass="29960">MLGGVGMHELIKKIEDIAKQDIECMAAKGYDHIDRKCFGEAVDVLKDAMQMKYFVAETMKACLETEYMKEIKIPNKIHEGELTERMLEEYDSNPDFGVMGNGRYGYRGRAANGRFVHRSGRGRSAGYTPYLHIMPEMDEYDGMYDEIPYPMTGYRMGYTSGRNGNYSGNMSNTGGGSDNGRYGYDGMNRPSRYGESYDRMSEYRRHYTESKNPEDKKHMEEYMKRYAKDFMDSFSEVKADADPAAWQALKQDMVKFVQSM</sequence>
<dbReference type="EMBL" id="ACBZ01000101">
    <property type="protein sequence ID" value="EEG49146.1"/>
    <property type="molecule type" value="Genomic_DNA"/>
</dbReference>
<gene>
    <name evidence="1" type="ORF">RUMHYD_01957</name>
</gene>
<accession>C0CM76</accession>
<name>C0CM76_BLAHS</name>
<organism evidence="1 2">
    <name type="scientific">Blautia hydrogenotrophica (strain DSM 10507 / JCM 14656 / S5a33)</name>
    <name type="common">Ruminococcus hydrogenotrophicus</name>
    <dbReference type="NCBI Taxonomy" id="476272"/>
    <lineage>
        <taxon>Bacteria</taxon>
        <taxon>Bacillati</taxon>
        <taxon>Bacillota</taxon>
        <taxon>Clostridia</taxon>
        <taxon>Lachnospirales</taxon>
        <taxon>Lachnospiraceae</taxon>
        <taxon>Blautia</taxon>
    </lineage>
</organism>
<dbReference type="HOGENOM" id="CLU_1193582_0_0_9"/>
<protein>
    <submittedName>
        <fullName evidence="1">Uncharacterized protein</fullName>
    </submittedName>
</protein>
<dbReference type="PATRIC" id="fig|476272.21.peg.1996"/>
<reference evidence="1 2" key="1">
    <citation type="submission" date="2009-01" db="EMBL/GenBank/DDBJ databases">
        <authorList>
            <person name="Fulton L."/>
            <person name="Clifton S."/>
            <person name="Fulton B."/>
            <person name="Xu J."/>
            <person name="Minx P."/>
            <person name="Pepin K.H."/>
            <person name="Johnson M."/>
            <person name="Bhonagiri V."/>
            <person name="Nash W.E."/>
            <person name="Mardis E.R."/>
            <person name="Wilson R.K."/>
        </authorList>
    </citation>
    <scope>NUCLEOTIDE SEQUENCE [LARGE SCALE GENOMIC DNA]</scope>
    <source>
        <strain evidence="2">DSM 10507 / JCM 14656 / S5a33</strain>
    </source>
</reference>